<dbReference type="EMBL" id="ABDC03006067">
    <property type="status" value="NOT_ANNOTATED_CDS"/>
    <property type="molecule type" value="Genomic_DNA"/>
</dbReference>
<evidence type="ECO:0000256" key="7">
    <source>
        <dbReference type="RuleBase" id="RU361218"/>
    </source>
</evidence>
<proteinExistence type="inferred from homology"/>
<comment type="caution">
    <text evidence="7">Lacks conserved residue(s) required for the propagation of feature annotation.</text>
</comment>
<accession>A0A8C5Y8E0</accession>
<keyword evidence="6" id="KW-1015">Disulfide bond</keyword>
<dbReference type="EMBL" id="ABDC03006066">
    <property type="status" value="NOT_ANNOTATED_CDS"/>
    <property type="molecule type" value="Genomic_DNA"/>
</dbReference>
<keyword evidence="9" id="KW-1185">Reference proteome</keyword>
<comment type="subcellular location">
    <subcellularLocation>
        <location evidence="1 7">Membrane</location>
        <topology evidence="1 7">Multi-pass membrane protein</topology>
    </subcellularLocation>
</comment>
<reference evidence="8" key="3">
    <citation type="submission" date="2025-09" db="UniProtKB">
        <authorList>
            <consortium name="Ensembl"/>
        </authorList>
    </citation>
    <scope>IDENTIFICATION</scope>
</reference>
<keyword evidence="4 7" id="KW-1133">Transmembrane helix</keyword>
<protein>
    <recommendedName>
        <fullName evidence="7">Tetraspanin</fullName>
    </recommendedName>
</protein>
<dbReference type="GO" id="GO:0016020">
    <property type="term" value="C:membrane"/>
    <property type="evidence" value="ECO:0007669"/>
    <property type="project" value="UniProtKB-SubCell"/>
</dbReference>
<reference evidence="8" key="2">
    <citation type="submission" date="2025-08" db="UniProtKB">
        <authorList>
            <consortium name="Ensembl"/>
        </authorList>
    </citation>
    <scope>IDENTIFICATION</scope>
</reference>
<evidence type="ECO:0000256" key="2">
    <source>
        <dbReference type="ARBA" id="ARBA00006840"/>
    </source>
</evidence>
<organism evidence="8 9">
    <name type="scientific">Microcebus murinus</name>
    <name type="common">Gray mouse lemur</name>
    <name type="synonym">Lemur murinus</name>
    <dbReference type="NCBI Taxonomy" id="30608"/>
    <lineage>
        <taxon>Eukaryota</taxon>
        <taxon>Metazoa</taxon>
        <taxon>Chordata</taxon>
        <taxon>Craniata</taxon>
        <taxon>Vertebrata</taxon>
        <taxon>Euteleostomi</taxon>
        <taxon>Mammalia</taxon>
        <taxon>Eutheria</taxon>
        <taxon>Euarchontoglires</taxon>
        <taxon>Primates</taxon>
        <taxon>Strepsirrhini</taxon>
        <taxon>Lemuriformes</taxon>
        <taxon>Cheirogaleidae</taxon>
        <taxon>Microcebus</taxon>
    </lineage>
</organism>
<name>A0A8C5Y8E0_MICMU</name>
<feature type="transmembrane region" description="Helical" evidence="7">
    <location>
        <begin position="201"/>
        <end position="223"/>
    </location>
</feature>
<dbReference type="PIRSF" id="PIRSF002419">
    <property type="entry name" value="Tetraspanin"/>
    <property type="match status" value="1"/>
</dbReference>
<keyword evidence="5 7" id="KW-0472">Membrane</keyword>
<dbReference type="InterPro" id="IPR000301">
    <property type="entry name" value="Tetraspanin_animals"/>
</dbReference>
<evidence type="ECO:0000256" key="3">
    <source>
        <dbReference type="ARBA" id="ARBA00022692"/>
    </source>
</evidence>
<evidence type="ECO:0000256" key="6">
    <source>
        <dbReference type="PIRSR" id="PIRSR002419-1"/>
    </source>
</evidence>
<dbReference type="GeneTree" id="ENSGT00390000003287"/>
<sequence>MGPRGRVRAAKCQMLVTSLLVLLLGLSVATVAALTYFGAPLAAISRATLERNPYETVHRWAFYVGMSLAGLLSLGAVLSTAATVREAQGLMAGAFLSFALGFCVLVQVAFWGSRNSTQVEDAVLDTYDLLYDRALRTATRARQRELAAIQDAFLCCGKRSPFGLLGRSEAGLCQGEAAARQDCLQGIRSHLRPYRRVLSTLSGIGLALTACALLLSAFLWFAVRSGHSLDRKGKYAPAARARGCQPLEPGAFRRLQDGHATRAASGAGAVGDAEAHGGSRATDTLLRPLSCRRLPSAGRDP</sequence>
<dbReference type="Proteomes" id="UP000694394">
    <property type="component" value="Chromosome 5"/>
</dbReference>
<feature type="transmembrane region" description="Helical" evidence="7">
    <location>
        <begin position="57"/>
        <end position="78"/>
    </location>
</feature>
<feature type="disulfide bond" evidence="6">
    <location>
        <begin position="155"/>
        <end position="183"/>
    </location>
</feature>
<dbReference type="InterPro" id="IPR018499">
    <property type="entry name" value="Tetraspanin/Peripherin"/>
</dbReference>
<dbReference type="Ensembl" id="ENSMICT00000068308.1">
    <property type="protein sequence ID" value="ENSMICP00000047346.1"/>
    <property type="gene ID" value="ENSMICG00000045977.1"/>
</dbReference>
<gene>
    <name evidence="8" type="primary">TSPAN32</name>
</gene>
<evidence type="ECO:0000256" key="4">
    <source>
        <dbReference type="ARBA" id="ARBA00022989"/>
    </source>
</evidence>
<dbReference type="Pfam" id="PF00335">
    <property type="entry name" value="Tetraspanin"/>
    <property type="match status" value="1"/>
</dbReference>
<evidence type="ECO:0000313" key="8">
    <source>
        <dbReference type="Ensembl" id="ENSMICP00000047346.1"/>
    </source>
</evidence>
<feature type="disulfide bond" evidence="6">
    <location>
        <begin position="156"/>
        <end position="173"/>
    </location>
</feature>
<dbReference type="EMBL" id="ABDC03006064">
    <property type="status" value="NOT_ANNOTATED_CDS"/>
    <property type="molecule type" value="Genomic_DNA"/>
</dbReference>
<evidence type="ECO:0000256" key="5">
    <source>
        <dbReference type="ARBA" id="ARBA00023136"/>
    </source>
</evidence>
<evidence type="ECO:0000256" key="1">
    <source>
        <dbReference type="ARBA" id="ARBA00004141"/>
    </source>
</evidence>
<dbReference type="InterPro" id="IPR008952">
    <property type="entry name" value="Tetraspanin_EC2_sf"/>
</dbReference>
<dbReference type="EMBL" id="ABDC03006065">
    <property type="status" value="NOT_ANNOTATED_CDS"/>
    <property type="molecule type" value="Genomic_DNA"/>
</dbReference>
<keyword evidence="3 7" id="KW-0812">Transmembrane</keyword>
<reference evidence="8" key="1">
    <citation type="submission" date="2016-12" db="EMBL/GenBank/DDBJ databases">
        <title>Mouse lemur reference genome and diversity panel.</title>
        <authorList>
            <person name="Harris R."/>
            <person name="Larsen P."/>
            <person name="Liu Y."/>
            <person name="Hughes D.S."/>
            <person name="Murali S."/>
            <person name="Raveendran M."/>
            <person name="Korchina V."/>
            <person name="Wang M."/>
            <person name="Jhangiani S."/>
            <person name="Bandaranaike D."/>
            <person name="Bellair M."/>
            <person name="Blankenburg K."/>
            <person name="Chao H."/>
            <person name="Dahdouli M."/>
            <person name="Dinh H."/>
            <person name="Doddapaneni H."/>
            <person name="English A."/>
            <person name="Firestine M."/>
            <person name="Gnanaolivu R."/>
            <person name="Gross S."/>
            <person name="Hernandez B."/>
            <person name="Javaid M."/>
            <person name="Jayaseelan J."/>
            <person name="Jones J."/>
            <person name="Khan Z."/>
            <person name="Kovar C."/>
            <person name="Kurapati P."/>
            <person name="Le B."/>
            <person name="Lee S."/>
            <person name="Li M."/>
            <person name="Mathew T."/>
            <person name="Narasimhan A."/>
            <person name="Ngo D."/>
            <person name="Nguyen L."/>
            <person name="Okwuonu G."/>
            <person name="Ongeri F."/>
            <person name="Osuji N."/>
            <person name="Pu L.-L."/>
            <person name="Puazo M."/>
            <person name="Quiroz J."/>
            <person name="Raj R."/>
            <person name="Rajbhandari K."/>
            <person name="Reid J.G."/>
            <person name="Santibanez J."/>
            <person name="Sexton D."/>
            <person name="Skinner E."/>
            <person name="Vee V."/>
            <person name="Weissenberger G."/>
            <person name="Wu Y."/>
            <person name="Xin Y."/>
            <person name="Han Y."/>
            <person name="Campbell C."/>
            <person name="Brown A."/>
            <person name="Sullivan B."/>
            <person name="Shelton J."/>
            <person name="Brown S."/>
            <person name="Dudchenko O."/>
            <person name="Machol I."/>
            <person name="Durand N."/>
            <person name="Shamim M."/>
            <person name="Lieberman A."/>
            <person name="Muzny D.M."/>
            <person name="Richards S."/>
            <person name="Yoder A."/>
            <person name="Worley K.C."/>
            <person name="Rogers J."/>
            <person name="Gibbs R.A."/>
        </authorList>
    </citation>
    <scope>NUCLEOTIDE SEQUENCE [LARGE SCALE GENOMIC DNA]</scope>
</reference>
<feature type="transmembrane region" description="Helical" evidence="7">
    <location>
        <begin position="90"/>
        <end position="111"/>
    </location>
</feature>
<dbReference type="SUPFAM" id="SSF48652">
    <property type="entry name" value="Tetraspanin"/>
    <property type="match status" value="1"/>
</dbReference>
<dbReference type="AlphaFoldDB" id="A0A8C5Y8E0"/>
<comment type="similarity">
    <text evidence="2 7">Belongs to the tetraspanin (TM4SF) family.</text>
</comment>
<evidence type="ECO:0000313" key="9">
    <source>
        <dbReference type="Proteomes" id="UP000694394"/>
    </source>
</evidence>